<dbReference type="GO" id="GO:0006629">
    <property type="term" value="P:lipid metabolic process"/>
    <property type="evidence" value="ECO:0007669"/>
    <property type="project" value="InterPro"/>
</dbReference>
<dbReference type="Proteomes" id="UP000054359">
    <property type="component" value="Unassembled WGS sequence"/>
</dbReference>
<gene>
    <name evidence="9" type="ORF">X975_22830</name>
</gene>
<feature type="region of interest" description="Disordered" evidence="8">
    <location>
        <begin position="49"/>
        <end position="74"/>
    </location>
</feature>
<evidence type="ECO:0000313" key="10">
    <source>
        <dbReference type="Proteomes" id="UP000054359"/>
    </source>
</evidence>
<dbReference type="GO" id="GO:0046872">
    <property type="term" value="F:metal ion binding"/>
    <property type="evidence" value="ECO:0007669"/>
    <property type="project" value="UniProtKB-KW"/>
</dbReference>
<dbReference type="GO" id="GO:0016829">
    <property type="term" value="F:lyase activity"/>
    <property type="evidence" value="ECO:0007669"/>
    <property type="project" value="UniProtKB-KW"/>
</dbReference>
<evidence type="ECO:0000256" key="4">
    <source>
        <dbReference type="ARBA" id="ARBA00022723"/>
    </source>
</evidence>
<protein>
    <submittedName>
        <fullName evidence="9">Sphingomyelin phosphodiesterase D SaSicTox-betaIIB1</fullName>
    </submittedName>
</protein>
<reference evidence="9 10" key="1">
    <citation type="submission" date="2013-11" db="EMBL/GenBank/DDBJ databases">
        <title>Genome sequencing of Stegodyphus mimosarum.</title>
        <authorList>
            <person name="Bechsgaard J."/>
        </authorList>
    </citation>
    <scope>NUCLEOTIDE SEQUENCE [LARGE SCALE GENOMIC DNA]</scope>
</reference>
<dbReference type="EMBL" id="KK120661">
    <property type="protein sequence ID" value="KFM78785.1"/>
    <property type="molecule type" value="Genomic_DNA"/>
</dbReference>
<evidence type="ECO:0000313" key="9">
    <source>
        <dbReference type="EMBL" id="KFM78785.1"/>
    </source>
</evidence>
<evidence type="ECO:0000256" key="5">
    <source>
        <dbReference type="ARBA" id="ARBA00022842"/>
    </source>
</evidence>
<keyword evidence="6" id="KW-1015">Disulfide bond</keyword>
<evidence type="ECO:0000256" key="8">
    <source>
        <dbReference type="SAM" id="MobiDB-lite"/>
    </source>
</evidence>
<comment type="subcellular location">
    <subcellularLocation>
        <location evidence="2">Secreted</location>
    </subcellularLocation>
</comment>
<dbReference type="AlphaFoldDB" id="A0A087UN46"/>
<dbReference type="GO" id="GO:0005576">
    <property type="term" value="C:extracellular region"/>
    <property type="evidence" value="ECO:0007669"/>
    <property type="project" value="UniProtKB-SubCell"/>
</dbReference>
<feature type="non-terminal residue" evidence="9">
    <location>
        <position position="74"/>
    </location>
</feature>
<proteinExistence type="predicted"/>
<keyword evidence="4" id="KW-0479">Metal-binding</keyword>
<keyword evidence="10" id="KW-1185">Reference proteome</keyword>
<evidence type="ECO:0000256" key="7">
    <source>
        <dbReference type="ARBA" id="ARBA00023239"/>
    </source>
</evidence>
<keyword evidence="5" id="KW-0460">Magnesium</keyword>
<dbReference type="GO" id="GO:0008081">
    <property type="term" value="F:phosphoric diester hydrolase activity"/>
    <property type="evidence" value="ECO:0007669"/>
    <property type="project" value="InterPro"/>
</dbReference>
<keyword evidence="7" id="KW-0456">Lyase</keyword>
<comment type="catalytic activity">
    <reaction evidence="1">
        <text>an N-(acyl)-sphingosylphosphoethanolamine = an N-(acyl)-sphingosyl-1,3-cyclic phosphate + ethanolamine</text>
        <dbReference type="Rhea" id="RHEA:60648"/>
        <dbReference type="ChEBI" id="CHEBI:57603"/>
        <dbReference type="ChEBI" id="CHEBI:143891"/>
        <dbReference type="ChEBI" id="CHEBI:143892"/>
    </reaction>
</comment>
<name>A0A087UN46_STEMI</name>
<sequence length="74" mass="8512">MSTMRTTLRMGVDAMITNYPDRLVSVLAEEEFSGKLKLATIEDNPWQKHPRRTENFISQVPQARGGNISREDYI</sequence>
<dbReference type="Gene3D" id="3.20.20.190">
    <property type="entry name" value="Phosphatidylinositol (PI) phosphodiesterase"/>
    <property type="match status" value="1"/>
</dbReference>
<dbReference type="InterPro" id="IPR017946">
    <property type="entry name" value="PLC-like_Pdiesterase_TIM-brl"/>
</dbReference>
<dbReference type="OrthoDB" id="6538156at2759"/>
<evidence type="ECO:0000256" key="3">
    <source>
        <dbReference type="ARBA" id="ARBA00022525"/>
    </source>
</evidence>
<evidence type="ECO:0000256" key="2">
    <source>
        <dbReference type="ARBA" id="ARBA00004613"/>
    </source>
</evidence>
<evidence type="ECO:0000256" key="6">
    <source>
        <dbReference type="ARBA" id="ARBA00023157"/>
    </source>
</evidence>
<accession>A0A087UN46</accession>
<keyword evidence="3" id="KW-0964">Secreted</keyword>
<evidence type="ECO:0000256" key="1">
    <source>
        <dbReference type="ARBA" id="ARBA00000110"/>
    </source>
</evidence>
<organism evidence="9 10">
    <name type="scientific">Stegodyphus mimosarum</name>
    <name type="common">African social velvet spider</name>
    <dbReference type="NCBI Taxonomy" id="407821"/>
    <lineage>
        <taxon>Eukaryota</taxon>
        <taxon>Metazoa</taxon>
        <taxon>Ecdysozoa</taxon>
        <taxon>Arthropoda</taxon>
        <taxon>Chelicerata</taxon>
        <taxon>Arachnida</taxon>
        <taxon>Araneae</taxon>
        <taxon>Araneomorphae</taxon>
        <taxon>Entelegynae</taxon>
        <taxon>Eresoidea</taxon>
        <taxon>Eresidae</taxon>
        <taxon>Stegodyphus</taxon>
    </lineage>
</organism>